<dbReference type="InterPro" id="IPR036397">
    <property type="entry name" value="RNaseH_sf"/>
</dbReference>
<dbReference type="Pfam" id="PF07727">
    <property type="entry name" value="RVT_2"/>
    <property type="match status" value="1"/>
</dbReference>
<keyword evidence="4" id="KW-0175">Coiled coil</keyword>
<feature type="compositionally biased region" description="Polar residues" evidence="5">
    <location>
        <begin position="1253"/>
        <end position="1262"/>
    </location>
</feature>
<proteinExistence type="predicted"/>
<feature type="non-terminal residue" evidence="7">
    <location>
        <position position="1461"/>
    </location>
</feature>
<comment type="caution">
    <text evidence="7">The sequence shown here is derived from an EMBL/GenBank/DDBJ whole genome shotgun (WGS) entry which is preliminary data.</text>
</comment>
<dbReference type="GO" id="GO:0015074">
    <property type="term" value="P:DNA integration"/>
    <property type="evidence" value="ECO:0007669"/>
    <property type="project" value="InterPro"/>
</dbReference>
<dbReference type="InterPro" id="IPR001584">
    <property type="entry name" value="Integrase_cat-core"/>
</dbReference>
<reference evidence="7" key="1">
    <citation type="journal article" date="2019" name="Sci. Rep.">
        <title>Draft genome of Tanacetum cinerariifolium, the natural source of mosquito coil.</title>
        <authorList>
            <person name="Yamashiro T."/>
            <person name="Shiraishi A."/>
            <person name="Satake H."/>
            <person name="Nakayama K."/>
        </authorList>
    </citation>
    <scope>NUCLEOTIDE SEQUENCE</scope>
</reference>
<dbReference type="GO" id="GO:0046872">
    <property type="term" value="F:metal ion binding"/>
    <property type="evidence" value="ECO:0007669"/>
    <property type="project" value="UniProtKB-KW"/>
</dbReference>
<keyword evidence="1" id="KW-0645">Protease</keyword>
<evidence type="ECO:0000256" key="4">
    <source>
        <dbReference type="SAM" id="Coils"/>
    </source>
</evidence>
<dbReference type="PANTHER" id="PTHR42648:SF28">
    <property type="entry name" value="TRANSPOSON-ENCODED PROTEIN WITH RIBONUCLEASE H-LIKE AND RETROVIRUS ZINC FINGER-LIKE DOMAINS"/>
    <property type="match status" value="1"/>
</dbReference>
<keyword evidence="3" id="KW-0378">Hydrolase</keyword>
<dbReference type="Pfam" id="PF22936">
    <property type="entry name" value="Pol_BBD"/>
    <property type="match status" value="1"/>
</dbReference>
<dbReference type="GO" id="GO:0006508">
    <property type="term" value="P:proteolysis"/>
    <property type="evidence" value="ECO:0007669"/>
    <property type="project" value="UniProtKB-KW"/>
</dbReference>
<dbReference type="SUPFAM" id="SSF53098">
    <property type="entry name" value="Ribonuclease H-like"/>
    <property type="match status" value="1"/>
</dbReference>
<accession>A0A6L2JN25</accession>
<keyword evidence="2" id="KW-0479">Metal-binding</keyword>
<evidence type="ECO:0000259" key="6">
    <source>
        <dbReference type="PROSITE" id="PS50994"/>
    </source>
</evidence>
<dbReference type="PANTHER" id="PTHR42648">
    <property type="entry name" value="TRANSPOSASE, PUTATIVE-RELATED"/>
    <property type="match status" value="1"/>
</dbReference>
<feature type="compositionally biased region" description="Low complexity" evidence="5">
    <location>
        <begin position="788"/>
        <end position="797"/>
    </location>
</feature>
<feature type="region of interest" description="Disordered" evidence="5">
    <location>
        <begin position="768"/>
        <end position="799"/>
    </location>
</feature>
<organism evidence="7">
    <name type="scientific">Tanacetum cinerariifolium</name>
    <name type="common">Dalmatian daisy</name>
    <name type="synonym">Chrysanthemum cinerariifolium</name>
    <dbReference type="NCBI Taxonomy" id="118510"/>
    <lineage>
        <taxon>Eukaryota</taxon>
        <taxon>Viridiplantae</taxon>
        <taxon>Streptophyta</taxon>
        <taxon>Embryophyta</taxon>
        <taxon>Tracheophyta</taxon>
        <taxon>Spermatophyta</taxon>
        <taxon>Magnoliopsida</taxon>
        <taxon>eudicotyledons</taxon>
        <taxon>Gunneridae</taxon>
        <taxon>Pentapetalae</taxon>
        <taxon>asterids</taxon>
        <taxon>campanulids</taxon>
        <taxon>Asterales</taxon>
        <taxon>Asteraceae</taxon>
        <taxon>Asteroideae</taxon>
        <taxon>Anthemideae</taxon>
        <taxon>Anthemidinae</taxon>
        <taxon>Tanacetum</taxon>
    </lineage>
</organism>
<dbReference type="GO" id="GO:0003676">
    <property type="term" value="F:nucleic acid binding"/>
    <property type="evidence" value="ECO:0007669"/>
    <property type="project" value="InterPro"/>
</dbReference>
<dbReference type="GO" id="GO:0008233">
    <property type="term" value="F:peptidase activity"/>
    <property type="evidence" value="ECO:0007669"/>
    <property type="project" value="UniProtKB-KW"/>
</dbReference>
<gene>
    <name evidence="7" type="ORF">Tci_010439</name>
</gene>
<dbReference type="EMBL" id="BKCJ010001054">
    <property type="protein sequence ID" value="GEU38461.1"/>
    <property type="molecule type" value="Genomic_DNA"/>
</dbReference>
<evidence type="ECO:0000256" key="5">
    <source>
        <dbReference type="SAM" id="MobiDB-lite"/>
    </source>
</evidence>
<sequence length="1461" mass="166036">MEYDPTVTQQQQQSKFTQLDSGLTVPVFKQGNDLIDAINHVMSFLSTVVTSRFPTTNNQLRNSLNPRKQATINDGRVTLQPVHGRQISFATGEGRMSKQCTKPKRKRDDSWFKDKVLLEQAQANGQILNEEELAFLAHPRIPEVALMKNLSHYGSNALAEKAQQLEPKLYDGNIIKNTCAIVILDSEETLMLGEESHSKLTLKQQDPMILKKKDIVNTVVNSSVNNASMNLHECKKCLKLETELLNRKDFIEKETYDKLIGSYKTLEKHCISLEVDTQLNQEIFQRENSASNQSTPSFDHYFELNELKAQSKEKDTVISKLKERIKSLSGNVNKDKVKKDIEEIETINIELDHMVSKLIAKNEHLKQTYKKLYDSIKSTREQGLIIAALRDNLRKLKEKTIVDTTITTHTIDPGFLKVNVEHIASRLLNNRTVHFDYLRLTQEQATTLRKVVVQIILWYLDSGCSKHMIEDHSQLTNFVNKFLDTVKFENDHVAKIMGYSDYQIGNVMISRIYYVEGLGHNLFFVGQFCDSNVEVAFCQHTCYIRNLECVDLPTGSQGNNLYTLSLRDMMASSPICVLSRSWIILRNLIMKSGASYFDLKHFTHPSTKLTFYKAFFSSQWKFLIHTILQSLSAKRTSWNEFSSTMASAVICLSTGRKFNFSKYIFESLVRNVDSSSKFYMYPRFIQLIIQNQLGDLSTHITTYTSHALTQKVFANMRRVGKGFSKVETPLFEDMLVAGEIQEQGDAEEQVQDDIDDAAAQGADTVIEGDDVHDPFIPSPTPPTPPPQQSQDLPSTSQEALDTCAALARRVEHLEHDKVAQALEITKLKRRVKQLERWNKVKVLKLRRLKKVGTSQRIESYNDNKMEDASNQGRMTDVLMVDKEDEKKTEESMGAGDDQVKGRQADIYKIDMDHVSKVLSMQEDEPEVQKVVDVVTTVNLITEAVTAASESVTAASTTTAAVEPQVPATTITAALVRVAAASTRRRKGVVIRDPEEESTVIIPADTKSKDKGKGIMDVAIDHVKQRAKEDPLDYFKGMSYDDIRPIFKAKFNSNIEFLLKSKEHIEEEENRAIQSINETPAQKAAKRKKLNEEVEDLKQHLEIMPDEDDDVYTEATLLARKMDKLKFRRVKGVSMVKQRLRAGSCWNLRLRVEEQSEMSLELLRTDNGTEFVNWALREYYEHVGISHETSVPRSSHQYGVVERRNRTLIEAARTMLIYTKAPLFLWAEAVATASPEVITPSAKVVAPELAASTGSPFSTTVDQDASLPKSPKTPAFHDAPLHEDSTSQGSSLNVRQTYTLFESLGRWTKDHPIANVIGDPSRYVSTRKQLKTDAMWCFFDAFLTTEGVNFEESFAPVARIEAIRIFIENVAHKNMTIFQMNVKTAFLNGELKEEVYVSQPEGFVNQKNPSYVYKLKKALYGLKQATRAWYDMLSQFLISQHFSKGAMDQRHSLHEKQGTTYY</sequence>
<dbReference type="InterPro" id="IPR039537">
    <property type="entry name" value="Retrotran_Ty1/copia-like"/>
</dbReference>
<evidence type="ECO:0000256" key="2">
    <source>
        <dbReference type="ARBA" id="ARBA00022723"/>
    </source>
</evidence>
<evidence type="ECO:0000313" key="7">
    <source>
        <dbReference type="EMBL" id="GEU38461.1"/>
    </source>
</evidence>
<dbReference type="InterPro" id="IPR012337">
    <property type="entry name" value="RNaseH-like_sf"/>
</dbReference>
<dbReference type="InterPro" id="IPR013103">
    <property type="entry name" value="RVT_2"/>
</dbReference>
<protein>
    <submittedName>
        <fullName evidence="7">Retrovirus-related Pol polyprotein from transposon TNT 1-94</fullName>
    </submittedName>
</protein>
<feature type="compositionally biased region" description="Pro residues" evidence="5">
    <location>
        <begin position="776"/>
        <end position="787"/>
    </location>
</feature>
<feature type="coiled-coil region" evidence="4">
    <location>
        <begin position="1047"/>
        <end position="1106"/>
    </location>
</feature>
<dbReference type="InterPro" id="IPR054722">
    <property type="entry name" value="PolX-like_BBD"/>
</dbReference>
<feature type="domain" description="Integrase catalytic" evidence="6">
    <location>
        <begin position="1075"/>
        <end position="1263"/>
    </location>
</feature>
<feature type="region of interest" description="Disordered" evidence="5">
    <location>
        <begin position="1253"/>
        <end position="1289"/>
    </location>
</feature>
<evidence type="ECO:0000256" key="1">
    <source>
        <dbReference type="ARBA" id="ARBA00022670"/>
    </source>
</evidence>
<dbReference type="Gene3D" id="3.30.420.10">
    <property type="entry name" value="Ribonuclease H-like superfamily/Ribonuclease H"/>
    <property type="match status" value="1"/>
</dbReference>
<name>A0A6L2JN25_TANCI</name>
<evidence type="ECO:0000256" key="3">
    <source>
        <dbReference type="ARBA" id="ARBA00022801"/>
    </source>
</evidence>
<dbReference type="PROSITE" id="PS50994">
    <property type="entry name" value="INTEGRASE"/>
    <property type="match status" value="1"/>
</dbReference>